<dbReference type="VEuPathDB" id="MicrosporidiaDB:AEWD_110990"/>
<dbReference type="VEuPathDB" id="MicrosporidiaDB:M970_110990"/>
<dbReference type="PANTHER" id="PTHR22763">
    <property type="entry name" value="RING ZINC FINGER PROTEIN"/>
    <property type="match status" value="1"/>
</dbReference>
<proteinExistence type="predicted"/>
<sequence>MNCGAESGGCFCIRPKIIHARHTMMPGHCSEEEAEAIVMELFNIGKHRNPEFLCAFPGRGLEAKGVEAERCCICLEDIMGSRAAVKCGHAFHSKCIYSWLEVKRTCPSCRVRVEWNV</sequence>
<protein>
    <recommendedName>
        <fullName evidence="5">RING-type domain-containing protein</fullName>
    </recommendedName>
</protein>
<dbReference type="PANTHER" id="PTHR22763:SF162">
    <property type="entry name" value="TRANSMEMBRANE E3 UBIQUITIN-PROTEIN LIGASE 1"/>
    <property type="match status" value="1"/>
</dbReference>
<feature type="domain" description="RING-type" evidence="5">
    <location>
        <begin position="71"/>
        <end position="110"/>
    </location>
</feature>
<dbReference type="SMART" id="SM00184">
    <property type="entry name" value="RING"/>
    <property type="match status" value="1"/>
</dbReference>
<keyword evidence="1" id="KW-0479">Metal-binding</keyword>
<dbReference type="GO" id="GO:0012505">
    <property type="term" value="C:endomembrane system"/>
    <property type="evidence" value="ECO:0007669"/>
    <property type="project" value="TreeGrafter"/>
</dbReference>
<dbReference type="GO" id="GO:0008270">
    <property type="term" value="F:zinc ion binding"/>
    <property type="evidence" value="ECO:0007669"/>
    <property type="project" value="UniProtKB-KW"/>
</dbReference>
<evidence type="ECO:0000313" key="6">
    <source>
        <dbReference type="EMBL" id="AGE95005.1"/>
    </source>
</evidence>
<dbReference type="GO" id="GO:0061630">
    <property type="term" value="F:ubiquitin protein ligase activity"/>
    <property type="evidence" value="ECO:0007669"/>
    <property type="project" value="TreeGrafter"/>
</dbReference>
<dbReference type="Gene3D" id="3.30.40.10">
    <property type="entry name" value="Zinc/RING finger domain, C3HC4 (zinc finger)"/>
    <property type="match status" value="1"/>
</dbReference>
<gene>
    <name evidence="6" type="ORF">ECU11_1000</name>
</gene>
<reference evidence="6" key="1">
    <citation type="journal article" date="2013" name="Eukaryot. Cell">
        <title>Extremely Reduced Levels of Heterozygosity in the Vertebrate Pathogen Encephalitozoon cuniculi.</title>
        <authorList>
            <person name="Selman M."/>
            <person name="Sak B."/>
            <person name="Kvac M."/>
            <person name="Farinelli L."/>
            <person name="Weiss L.M."/>
            <person name="Corradi N."/>
        </authorList>
    </citation>
    <scope>NUCLEOTIDE SEQUENCE</scope>
</reference>
<evidence type="ECO:0000259" key="5">
    <source>
        <dbReference type="PROSITE" id="PS50089"/>
    </source>
</evidence>
<dbReference type="GO" id="GO:0043161">
    <property type="term" value="P:proteasome-mediated ubiquitin-dependent protein catabolic process"/>
    <property type="evidence" value="ECO:0007669"/>
    <property type="project" value="TreeGrafter"/>
</dbReference>
<organism evidence="6">
    <name type="scientific">Encephalitozoon cuniculi</name>
    <name type="common">Microsporidian parasite</name>
    <dbReference type="NCBI Taxonomy" id="6035"/>
    <lineage>
        <taxon>Eukaryota</taxon>
        <taxon>Fungi</taxon>
        <taxon>Fungi incertae sedis</taxon>
        <taxon>Microsporidia</taxon>
        <taxon>Unikaryonidae</taxon>
        <taxon>Encephalitozoon</taxon>
    </lineage>
</organism>
<dbReference type="VEuPathDB" id="MicrosporidiaDB:AEWR_110990"/>
<dbReference type="InterPro" id="IPR013083">
    <property type="entry name" value="Znf_RING/FYVE/PHD"/>
</dbReference>
<keyword evidence="3" id="KW-0862">Zinc</keyword>
<dbReference type="VEuPathDB" id="MicrosporidiaDB:AEWQ_110990"/>
<dbReference type="SUPFAM" id="SSF57850">
    <property type="entry name" value="RING/U-box"/>
    <property type="match status" value="1"/>
</dbReference>
<dbReference type="Pfam" id="PF13639">
    <property type="entry name" value="zf-RING_2"/>
    <property type="match status" value="1"/>
</dbReference>
<name>M1K7M1_ENCCN</name>
<accession>M1K7M1</accession>
<keyword evidence="2 4" id="KW-0863">Zinc-finger</keyword>
<evidence type="ECO:0000256" key="1">
    <source>
        <dbReference type="ARBA" id="ARBA00022723"/>
    </source>
</evidence>
<dbReference type="InterPro" id="IPR001841">
    <property type="entry name" value="Znf_RING"/>
</dbReference>
<evidence type="ECO:0000256" key="2">
    <source>
        <dbReference type="ARBA" id="ARBA00022771"/>
    </source>
</evidence>
<evidence type="ECO:0000256" key="3">
    <source>
        <dbReference type="ARBA" id="ARBA00022833"/>
    </source>
</evidence>
<dbReference type="EMBL" id="KC513604">
    <property type="protein sequence ID" value="AGE95005.1"/>
    <property type="molecule type" value="Genomic_DNA"/>
</dbReference>
<dbReference type="PROSITE" id="PS50089">
    <property type="entry name" value="ZF_RING_2"/>
    <property type="match status" value="1"/>
</dbReference>
<dbReference type="InterPro" id="IPR050731">
    <property type="entry name" value="HRD1_E3_ubiq-ligases"/>
</dbReference>
<evidence type="ECO:0000256" key="4">
    <source>
        <dbReference type="PROSITE-ProRule" id="PRU00175"/>
    </source>
</evidence>
<dbReference type="AlphaFoldDB" id="M1K7M1"/>
<dbReference type="VEuPathDB" id="MicrosporidiaDB:ECU11_1000"/>